<comment type="caution">
    <text evidence="3">The sequence shown here is derived from an EMBL/GenBank/DDBJ whole genome shotgun (WGS) entry which is preliminary data.</text>
</comment>
<dbReference type="Proteomes" id="UP000807716">
    <property type="component" value="Unassembled WGS sequence"/>
</dbReference>
<dbReference type="PANTHER" id="PTHR31134:SF1">
    <property type="entry name" value="TRANSMEMBRANE PROTEIN 128"/>
    <property type="match status" value="1"/>
</dbReference>
<proteinExistence type="predicted"/>
<feature type="transmembrane region" description="Helical" evidence="2">
    <location>
        <begin position="140"/>
        <end position="160"/>
    </location>
</feature>
<keyword evidence="4" id="KW-1185">Reference proteome</keyword>
<dbReference type="EMBL" id="JAAAJB010000291">
    <property type="protein sequence ID" value="KAG0259262.1"/>
    <property type="molecule type" value="Genomic_DNA"/>
</dbReference>
<feature type="compositionally biased region" description="Basic and acidic residues" evidence="1">
    <location>
        <begin position="99"/>
        <end position="115"/>
    </location>
</feature>
<dbReference type="InterPro" id="IPR033579">
    <property type="entry name" value="TMEM128"/>
</dbReference>
<evidence type="ECO:0000313" key="3">
    <source>
        <dbReference type="EMBL" id="KAG0259262.1"/>
    </source>
</evidence>
<keyword evidence="2" id="KW-1133">Transmembrane helix</keyword>
<name>A0A9P6U4H3_9FUNG</name>
<feature type="region of interest" description="Disordered" evidence="1">
    <location>
        <begin position="23"/>
        <end position="130"/>
    </location>
</feature>
<evidence type="ECO:0000256" key="2">
    <source>
        <dbReference type="SAM" id="Phobius"/>
    </source>
</evidence>
<feature type="compositionally biased region" description="Polar residues" evidence="1">
    <location>
        <begin position="54"/>
        <end position="77"/>
    </location>
</feature>
<keyword evidence="2" id="KW-0812">Transmembrane</keyword>
<dbReference type="AlphaFoldDB" id="A0A9P6U4H3"/>
<gene>
    <name evidence="3" type="ORF">DFQ27_004169</name>
</gene>
<dbReference type="PANTHER" id="PTHR31134">
    <property type="entry name" value="TRANSMEMBRANE PROTEIN 128"/>
    <property type="match status" value="1"/>
</dbReference>
<feature type="transmembrane region" description="Helical" evidence="2">
    <location>
        <begin position="172"/>
        <end position="190"/>
    </location>
</feature>
<evidence type="ECO:0000256" key="1">
    <source>
        <dbReference type="SAM" id="MobiDB-lite"/>
    </source>
</evidence>
<evidence type="ECO:0000313" key="4">
    <source>
        <dbReference type="Proteomes" id="UP000807716"/>
    </source>
</evidence>
<accession>A0A9P6U4H3</accession>
<feature type="transmembrane region" description="Helical" evidence="2">
    <location>
        <begin position="239"/>
        <end position="259"/>
    </location>
</feature>
<organism evidence="3 4">
    <name type="scientific">Actinomortierella ambigua</name>
    <dbReference type="NCBI Taxonomy" id="1343610"/>
    <lineage>
        <taxon>Eukaryota</taxon>
        <taxon>Fungi</taxon>
        <taxon>Fungi incertae sedis</taxon>
        <taxon>Mucoromycota</taxon>
        <taxon>Mortierellomycotina</taxon>
        <taxon>Mortierellomycetes</taxon>
        <taxon>Mortierellales</taxon>
        <taxon>Mortierellaceae</taxon>
        <taxon>Actinomortierella</taxon>
    </lineage>
</organism>
<protein>
    <submittedName>
        <fullName evidence="3">Uncharacterized protein</fullName>
    </submittedName>
</protein>
<feature type="transmembrane region" description="Helical" evidence="2">
    <location>
        <begin position="211"/>
        <end position="233"/>
    </location>
</feature>
<reference evidence="3" key="1">
    <citation type="journal article" date="2020" name="Fungal Divers.">
        <title>Resolving the Mortierellaceae phylogeny through synthesis of multi-gene phylogenetics and phylogenomics.</title>
        <authorList>
            <person name="Vandepol N."/>
            <person name="Liber J."/>
            <person name="Desiro A."/>
            <person name="Na H."/>
            <person name="Kennedy M."/>
            <person name="Barry K."/>
            <person name="Grigoriev I.V."/>
            <person name="Miller A.N."/>
            <person name="O'Donnell K."/>
            <person name="Stajich J.E."/>
            <person name="Bonito G."/>
        </authorList>
    </citation>
    <scope>NUCLEOTIDE SEQUENCE</scope>
    <source>
        <strain evidence="3">BC1065</strain>
    </source>
</reference>
<dbReference type="OrthoDB" id="2410127at2759"/>
<dbReference type="Pfam" id="PF20479">
    <property type="entry name" value="TMEM128"/>
    <property type="match status" value="1"/>
</dbReference>
<keyword evidence="2" id="KW-0472">Membrane</keyword>
<sequence length="260" mass="28645">MSDSSSVPISGAEGMEAYARINARLEQESKQSGVSPVHHVVPFTVPREDGTLEASPSMQASQATGGANMASATGSEGTTRRIRQRPQQGVGGVGGEDQGQYHDPQEQAQRRERQHMGAATGGHRTGTATKRSFTQRLQRALLPTILGSLWLYWFDAFNVLVFRTDPRIKSHLLTFSLLCLVLVFAIFLYLEFVRPRVRGKPTVYVNWEKEFLYPIRIATLSLVVGSIGANIALWPVWHLWTGFVLIAAALVTMNVLGLVL</sequence>